<keyword evidence="2" id="KW-1015">Disulfide bond</keyword>
<dbReference type="GO" id="GO:0030246">
    <property type="term" value="F:carbohydrate binding"/>
    <property type="evidence" value="ECO:0007669"/>
    <property type="project" value="UniProtKB-KW"/>
</dbReference>
<dbReference type="InterPro" id="IPR001304">
    <property type="entry name" value="C-type_lectin-like"/>
</dbReference>
<dbReference type="PROSITE" id="PS00615">
    <property type="entry name" value="C_TYPE_LECTIN_1"/>
    <property type="match status" value="1"/>
</dbReference>
<dbReference type="EMBL" id="JAUCMX010000029">
    <property type="protein sequence ID" value="KAK3507560.1"/>
    <property type="molecule type" value="Genomic_DNA"/>
</dbReference>
<sequence length="132" mass="15647">MIVSLFNEGWKYFNSHIYYISTEEKSWTESRQDCRERGADLVIINSKEEQEFISKQLGSNRAWIGLRDRDTEGVWKWVDNTPLTTAYWDEGEPNNDEDHEDCAEIMGFPETKSWNDRKCSDTELWVCEKSYS</sequence>
<dbReference type="InterPro" id="IPR033989">
    <property type="entry name" value="CD209-like_CTLD"/>
</dbReference>
<dbReference type="InterPro" id="IPR016187">
    <property type="entry name" value="CTDL_fold"/>
</dbReference>
<dbReference type="SUPFAM" id="SSF56436">
    <property type="entry name" value="C-type lectin-like"/>
    <property type="match status" value="1"/>
</dbReference>
<dbReference type="PANTHER" id="PTHR22803">
    <property type="entry name" value="MANNOSE, PHOSPHOLIPASE, LECTIN RECEPTOR RELATED"/>
    <property type="match status" value="1"/>
</dbReference>
<evidence type="ECO:0000259" key="3">
    <source>
        <dbReference type="PROSITE" id="PS50041"/>
    </source>
</evidence>
<protein>
    <recommendedName>
        <fullName evidence="3">C-type lectin domain-containing protein</fullName>
    </recommendedName>
</protein>
<evidence type="ECO:0000313" key="4">
    <source>
        <dbReference type="EMBL" id="KAK3507560.1"/>
    </source>
</evidence>
<dbReference type="PROSITE" id="PS50041">
    <property type="entry name" value="C_TYPE_LECTIN_2"/>
    <property type="match status" value="1"/>
</dbReference>
<dbReference type="CDD" id="cd03590">
    <property type="entry name" value="CLECT_DC-SIGN_like"/>
    <property type="match status" value="1"/>
</dbReference>
<reference evidence="4" key="1">
    <citation type="submission" date="2023-06" db="EMBL/GenBank/DDBJ databases">
        <title>Male Hemibagrus guttatus genome.</title>
        <authorList>
            <person name="Bian C."/>
        </authorList>
    </citation>
    <scope>NUCLEOTIDE SEQUENCE</scope>
    <source>
        <strain evidence="4">Male_cb2023</strain>
        <tissue evidence="4">Muscle</tissue>
    </source>
</reference>
<dbReference type="Proteomes" id="UP001274896">
    <property type="component" value="Unassembled WGS sequence"/>
</dbReference>
<name>A0AAE0PT51_9TELE</name>
<dbReference type="Pfam" id="PF00059">
    <property type="entry name" value="Lectin_C"/>
    <property type="match status" value="1"/>
</dbReference>
<gene>
    <name evidence="4" type="ORF">QTP70_028461</name>
</gene>
<proteinExistence type="predicted"/>
<feature type="domain" description="C-type lectin" evidence="3">
    <location>
        <begin position="13"/>
        <end position="128"/>
    </location>
</feature>
<accession>A0AAE0PT51</accession>
<dbReference type="InterPro" id="IPR050111">
    <property type="entry name" value="C-type_lectin/snaclec_domain"/>
</dbReference>
<organism evidence="4 5">
    <name type="scientific">Hemibagrus guttatus</name>
    <dbReference type="NCBI Taxonomy" id="175788"/>
    <lineage>
        <taxon>Eukaryota</taxon>
        <taxon>Metazoa</taxon>
        <taxon>Chordata</taxon>
        <taxon>Craniata</taxon>
        <taxon>Vertebrata</taxon>
        <taxon>Euteleostomi</taxon>
        <taxon>Actinopterygii</taxon>
        <taxon>Neopterygii</taxon>
        <taxon>Teleostei</taxon>
        <taxon>Ostariophysi</taxon>
        <taxon>Siluriformes</taxon>
        <taxon>Bagridae</taxon>
        <taxon>Hemibagrus</taxon>
    </lineage>
</organism>
<dbReference type="SMART" id="SM00034">
    <property type="entry name" value="CLECT"/>
    <property type="match status" value="1"/>
</dbReference>
<evidence type="ECO:0000256" key="1">
    <source>
        <dbReference type="ARBA" id="ARBA00022734"/>
    </source>
</evidence>
<keyword evidence="1" id="KW-0430">Lectin</keyword>
<dbReference type="InterPro" id="IPR016186">
    <property type="entry name" value="C-type_lectin-like/link_sf"/>
</dbReference>
<dbReference type="AlphaFoldDB" id="A0AAE0PT51"/>
<dbReference type="Gene3D" id="3.10.100.10">
    <property type="entry name" value="Mannose-Binding Protein A, subunit A"/>
    <property type="match status" value="1"/>
</dbReference>
<evidence type="ECO:0000313" key="5">
    <source>
        <dbReference type="Proteomes" id="UP001274896"/>
    </source>
</evidence>
<keyword evidence="5" id="KW-1185">Reference proteome</keyword>
<dbReference type="InterPro" id="IPR018378">
    <property type="entry name" value="C-type_lectin_CS"/>
</dbReference>
<evidence type="ECO:0000256" key="2">
    <source>
        <dbReference type="ARBA" id="ARBA00023157"/>
    </source>
</evidence>
<comment type="caution">
    <text evidence="4">The sequence shown here is derived from an EMBL/GenBank/DDBJ whole genome shotgun (WGS) entry which is preliminary data.</text>
</comment>